<dbReference type="Pfam" id="PF00724">
    <property type="entry name" value="Oxidored_FMN"/>
    <property type="match status" value="1"/>
</dbReference>
<evidence type="ECO:0000259" key="1">
    <source>
        <dbReference type="Pfam" id="PF00724"/>
    </source>
</evidence>
<dbReference type="Proteomes" id="UP000670092">
    <property type="component" value="Unassembled WGS sequence"/>
</dbReference>
<evidence type="ECO:0000313" key="2">
    <source>
        <dbReference type="EMBL" id="KAG5304547.1"/>
    </source>
</evidence>
<evidence type="ECO:0000313" key="3">
    <source>
        <dbReference type="Proteomes" id="UP000670092"/>
    </source>
</evidence>
<dbReference type="GO" id="GO:0010181">
    <property type="term" value="F:FMN binding"/>
    <property type="evidence" value="ECO:0007669"/>
    <property type="project" value="InterPro"/>
</dbReference>
<protein>
    <recommendedName>
        <fullName evidence="1">NADH:flavin oxidoreductase/NADH oxidase N-terminal domain-containing protein</fullName>
    </recommendedName>
</protein>
<dbReference type="GO" id="GO:0016491">
    <property type="term" value="F:oxidoreductase activity"/>
    <property type="evidence" value="ECO:0007669"/>
    <property type="project" value="InterPro"/>
</dbReference>
<accession>A0A8H8D8D1</accession>
<feature type="domain" description="NADH:flavin oxidoreductase/NADH oxidase N-terminal" evidence="1">
    <location>
        <begin position="50"/>
        <end position="98"/>
    </location>
</feature>
<organism evidence="2 3">
    <name type="scientific">Ajellomyces capsulatus</name>
    <name type="common">Darling's disease fungus</name>
    <name type="synonym">Histoplasma capsulatum</name>
    <dbReference type="NCBI Taxonomy" id="5037"/>
    <lineage>
        <taxon>Eukaryota</taxon>
        <taxon>Fungi</taxon>
        <taxon>Dikarya</taxon>
        <taxon>Ascomycota</taxon>
        <taxon>Pezizomycotina</taxon>
        <taxon>Eurotiomycetes</taxon>
        <taxon>Eurotiomycetidae</taxon>
        <taxon>Onygenales</taxon>
        <taxon>Ajellomycetaceae</taxon>
        <taxon>Histoplasma</taxon>
    </lineage>
</organism>
<dbReference type="VEuPathDB" id="FungiDB:I7I52_02921"/>
<proteinExistence type="predicted"/>
<name>A0A8H8D8D1_AJECA</name>
<sequence length="100" mass="10780">MIRKSTRGKKALMLAMPKTVLSLSSIVDFGPDNKGKSPLAESCSAVYSSNLTISGNTPAPEPLDGKGIQTFIKDYVQRAKNAIHARFEGVEIHEANGYTL</sequence>
<gene>
    <name evidence="2" type="ORF">I7I52_02921</name>
</gene>
<comment type="caution">
    <text evidence="2">The sequence shown here is derived from an EMBL/GenBank/DDBJ whole genome shotgun (WGS) entry which is preliminary data.</text>
</comment>
<dbReference type="InterPro" id="IPR001155">
    <property type="entry name" value="OxRdtase_FMN_N"/>
</dbReference>
<dbReference type="EMBL" id="JAEVHI010000001">
    <property type="protein sequence ID" value="KAG5304547.1"/>
    <property type="molecule type" value="Genomic_DNA"/>
</dbReference>
<dbReference type="AlphaFoldDB" id="A0A8H8D8D1"/>
<reference evidence="2 3" key="1">
    <citation type="submission" date="2021-01" db="EMBL/GenBank/DDBJ databases">
        <title>Chromosome-level genome assembly of a human fungal pathogen reveals clustering of transcriptionally co-regulated genes.</title>
        <authorList>
            <person name="Voorhies M."/>
            <person name="Cohen S."/>
            <person name="Shea T.P."/>
            <person name="Petrus S."/>
            <person name="Munoz J.F."/>
            <person name="Poplawski S."/>
            <person name="Goldman W.E."/>
            <person name="Michael T."/>
            <person name="Cuomo C.A."/>
            <person name="Sil A."/>
            <person name="Beyhan S."/>
        </authorList>
    </citation>
    <scope>NUCLEOTIDE SEQUENCE [LARGE SCALE GENOMIC DNA]</scope>
    <source>
        <strain evidence="2 3">G184AR</strain>
    </source>
</reference>
<dbReference type="InterPro" id="IPR013785">
    <property type="entry name" value="Aldolase_TIM"/>
</dbReference>
<dbReference type="Gene3D" id="3.20.20.70">
    <property type="entry name" value="Aldolase class I"/>
    <property type="match status" value="1"/>
</dbReference>
<dbReference type="SUPFAM" id="SSF51395">
    <property type="entry name" value="FMN-linked oxidoreductases"/>
    <property type="match status" value="1"/>
</dbReference>
<dbReference type="OrthoDB" id="1663137at2759"/>